<reference evidence="2 3" key="1">
    <citation type="submission" date="2018-07" db="EMBL/GenBank/DDBJ databases">
        <title>Halomonas montanilacus sp. nov., isolated from Lake Pengyan on Tibetan Plateau.</title>
        <authorList>
            <person name="Lu H."/>
            <person name="Xing P."/>
            <person name="Wu Q."/>
        </authorList>
    </citation>
    <scope>NUCLEOTIDE SEQUENCE [LARGE SCALE GENOMIC DNA]</scope>
    <source>
        <strain evidence="2 3">PYC7W</strain>
    </source>
</reference>
<dbReference type="Proteomes" id="UP000252405">
    <property type="component" value="Unassembled WGS sequence"/>
</dbReference>
<organism evidence="2 3">
    <name type="scientific">Billgrantia montanilacus</name>
    <dbReference type="NCBI Taxonomy" id="2282305"/>
    <lineage>
        <taxon>Bacteria</taxon>
        <taxon>Pseudomonadati</taxon>
        <taxon>Pseudomonadota</taxon>
        <taxon>Gammaproteobacteria</taxon>
        <taxon>Oceanospirillales</taxon>
        <taxon>Halomonadaceae</taxon>
        <taxon>Billgrantia</taxon>
    </lineage>
</organism>
<comment type="caution">
    <text evidence="2">The sequence shown here is derived from an EMBL/GenBank/DDBJ whole genome shotgun (WGS) entry which is preliminary data.</text>
</comment>
<evidence type="ECO:0000313" key="3">
    <source>
        <dbReference type="Proteomes" id="UP000252405"/>
    </source>
</evidence>
<gene>
    <name evidence="2" type="ORF">DU505_08815</name>
</gene>
<feature type="region of interest" description="Disordered" evidence="1">
    <location>
        <begin position="1"/>
        <end position="23"/>
    </location>
</feature>
<dbReference type="AlphaFoldDB" id="A0A368TY85"/>
<proteinExistence type="predicted"/>
<feature type="compositionally biased region" description="Polar residues" evidence="1">
    <location>
        <begin position="13"/>
        <end position="23"/>
    </location>
</feature>
<keyword evidence="3" id="KW-1185">Reference proteome</keyword>
<sequence length="67" mass="7616">MRDPAGRVDPYSPATTQGRAVQQFVSRRAGRPVRSAVAWLVWLNDWRKGCRVVYLPAIPNEDLNHGR</sequence>
<name>A0A368TY85_9GAMM</name>
<accession>A0A368TY85</accession>
<protein>
    <submittedName>
        <fullName evidence="2">Uncharacterized protein</fullName>
    </submittedName>
</protein>
<evidence type="ECO:0000313" key="2">
    <source>
        <dbReference type="EMBL" id="RCV89694.1"/>
    </source>
</evidence>
<evidence type="ECO:0000256" key="1">
    <source>
        <dbReference type="SAM" id="MobiDB-lite"/>
    </source>
</evidence>
<dbReference type="EMBL" id="QPII01000005">
    <property type="protein sequence ID" value="RCV89694.1"/>
    <property type="molecule type" value="Genomic_DNA"/>
</dbReference>